<dbReference type="EMBL" id="LGKP01000032">
    <property type="protein sequence ID" value="KPL81875.1"/>
    <property type="molecule type" value="Genomic_DNA"/>
</dbReference>
<dbReference type="AlphaFoldDB" id="A0A0P6XZG0"/>
<name>A0A0P6XZG0_9CHLR</name>
<protein>
    <recommendedName>
        <fullName evidence="4">NfeD-like C-terminal domain-containing protein</fullName>
    </recommendedName>
</protein>
<gene>
    <name evidence="2" type="ORF">SE18_19875</name>
</gene>
<feature type="transmembrane region" description="Helical" evidence="1">
    <location>
        <begin position="70"/>
        <end position="90"/>
    </location>
</feature>
<dbReference type="RefSeq" id="WP_054536212.1">
    <property type="nucleotide sequence ID" value="NZ_LGKP01000032.1"/>
</dbReference>
<sequence>MTLDQWFYLAAFGLGLLIIIITKARRQALWPSLEQMQRSSRWLFIQPLVLASWLITAAGVGFLARGAGVNWWLSGLIALAGGLAVGLLLYRMIIERSIVQQASSAASNVGPIGQLGVVVEALPAEGFGVVAYEHQKGAARINARAIGGRAIEAGCAVMIVEVNDQGATVLRLESLES</sequence>
<accession>A0A0P6XZG0</accession>
<dbReference type="STRING" id="70996.SE18_19875"/>
<organism evidence="2 3">
    <name type="scientific">Herpetosiphon geysericola</name>
    <dbReference type="NCBI Taxonomy" id="70996"/>
    <lineage>
        <taxon>Bacteria</taxon>
        <taxon>Bacillati</taxon>
        <taxon>Chloroflexota</taxon>
        <taxon>Chloroflexia</taxon>
        <taxon>Herpetosiphonales</taxon>
        <taxon>Herpetosiphonaceae</taxon>
        <taxon>Herpetosiphon</taxon>
    </lineage>
</organism>
<keyword evidence="1" id="KW-0812">Transmembrane</keyword>
<feature type="transmembrane region" description="Helical" evidence="1">
    <location>
        <begin position="43"/>
        <end position="64"/>
    </location>
</feature>
<evidence type="ECO:0000313" key="3">
    <source>
        <dbReference type="Proteomes" id="UP000050277"/>
    </source>
</evidence>
<keyword evidence="3" id="KW-1185">Reference proteome</keyword>
<keyword evidence="1" id="KW-0472">Membrane</keyword>
<comment type="caution">
    <text evidence="2">The sequence shown here is derived from an EMBL/GenBank/DDBJ whole genome shotgun (WGS) entry which is preliminary data.</text>
</comment>
<evidence type="ECO:0000256" key="1">
    <source>
        <dbReference type="SAM" id="Phobius"/>
    </source>
</evidence>
<dbReference type="InterPro" id="IPR012340">
    <property type="entry name" value="NA-bd_OB-fold"/>
</dbReference>
<evidence type="ECO:0008006" key="4">
    <source>
        <dbReference type="Google" id="ProtNLM"/>
    </source>
</evidence>
<proteinExistence type="predicted"/>
<dbReference type="Proteomes" id="UP000050277">
    <property type="component" value="Unassembled WGS sequence"/>
</dbReference>
<dbReference type="Gene3D" id="2.40.50.140">
    <property type="entry name" value="Nucleic acid-binding proteins"/>
    <property type="match status" value="1"/>
</dbReference>
<dbReference type="OrthoDB" id="9829992at2"/>
<reference evidence="2 3" key="1">
    <citation type="submission" date="2015-07" db="EMBL/GenBank/DDBJ databases">
        <title>Whole genome sequence of Herpetosiphon geysericola DSM 7119.</title>
        <authorList>
            <person name="Hemp J."/>
            <person name="Ward L.M."/>
            <person name="Pace L.A."/>
            <person name="Fischer W.W."/>
        </authorList>
    </citation>
    <scope>NUCLEOTIDE SEQUENCE [LARGE SCALE GENOMIC DNA]</scope>
    <source>
        <strain evidence="2 3">DSM 7119</strain>
    </source>
</reference>
<feature type="transmembrane region" description="Helical" evidence="1">
    <location>
        <begin position="6"/>
        <end position="22"/>
    </location>
</feature>
<evidence type="ECO:0000313" key="2">
    <source>
        <dbReference type="EMBL" id="KPL81875.1"/>
    </source>
</evidence>
<keyword evidence="1" id="KW-1133">Transmembrane helix</keyword>